<dbReference type="InterPro" id="IPR012318">
    <property type="entry name" value="HTH_CRP"/>
</dbReference>
<protein>
    <submittedName>
        <fullName evidence="6">Crp/Fnr family transcriptional regulator</fullName>
    </submittedName>
</protein>
<evidence type="ECO:0000313" key="6">
    <source>
        <dbReference type="EMBL" id="PSW17996.1"/>
    </source>
</evidence>
<dbReference type="PANTHER" id="PTHR24567">
    <property type="entry name" value="CRP FAMILY TRANSCRIPTIONAL REGULATORY PROTEIN"/>
    <property type="match status" value="1"/>
</dbReference>
<dbReference type="Pfam" id="PF00027">
    <property type="entry name" value="cNMP_binding"/>
    <property type="match status" value="1"/>
</dbReference>
<evidence type="ECO:0000259" key="4">
    <source>
        <dbReference type="PROSITE" id="PS50042"/>
    </source>
</evidence>
<proteinExistence type="predicted"/>
<evidence type="ECO:0000259" key="5">
    <source>
        <dbReference type="PROSITE" id="PS51063"/>
    </source>
</evidence>
<dbReference type="SUPFAM" id="SSF46785">
    <property type="entry name" value="Winged helix' DNA-binding domain"/>
    <property type="match status" value="1"/>
</dbReference>
<dbReference type="InterPro" id="IPR018490">
    <property type="entry name" value="cNMP-bd_dom_sf"/>
</dbReference>
<evidence type="ECO:0000256" key="3">
    <source>
        <dbReference type="ARBA" id="ARBA00023163"/>
    </source>
</evidence>
<evidence type="ECO:0000256" key="2">
    <source>
        <dbReference type="ARBA" id="ARBA00023125"/>
    </source>
</evidence>
<keyword evidence="1" id="KW-0805">Transcription regulation</keyword>
<dbReference type="OrthoDB" id="6622916at2"/>
<dbReference type="CDD" id="cd00038">
    <property type="entry name" value="CAP_ED"/>
    <property type="match status" value="1"/>
</dbReference>
<keyword evidence="7" id="KW-1185">Reference proteome</keyword>
<dbReference type="AlphaFoldDB" id="A0A2T3NNZ3"/>
<dbReference type="InterPro" id="IPR014710">
    <property type="entry name" value="RmlC-like_jellyroll"/>
</dbReference>
<dbReference type="RefSeq" id="WP_036817527.1">
    <property type="nucleotide sequence ID" value="NZ_JGVO01000081.1"/>
</dbReference>
<comment type="caution">
    <text evidence="6">The sequence shown here is derived from an EMBL/GenBank/DDBJ whole genome shotgun (WGS) entry which is preliminary data.</text>
</comment>
<evidence type="ECO:0000256" key="1">
    <source>
        <dbReference type="ARBA" id="ARBA00023015"/>
    </source>
</evidence>
<keyword evidence="3" id="KW-0804">Transcription</keyword>
<accession>A0A2T3NNZ3</accession>
<organism evidence="6 7">
    <name type="scientific">Photobacterium sanctipauli</name>
    <dbReference type="NCBI Taxonomy" id="1342794"/>
    <lineage>
        <taxon>Bacteria</taxon>
        <taxon>Pseudomonadati</taxon>
        <taxon>Pseudomonadota</taxon>
        <taxon>Gammaproteobacteria</taxon>
        <taxon>Vibrionales</taxon>
        <taxon>Vibrionaceae</taxon>
        <taxon>Photobacterium</taxon>
    </lineage>
</organism>
<dbReference type="InterPro" id="IPR000595">
    <property type="entry name" value="cNMP-bd_dom"/>
</dbReference>
<evidence type="ECO:0000313" key="7">
    <source>
        <dbReference type="Proteomes" id="UP000241771"/>
    </source>
</evidence>
<gene>
    <name evidence="6" type="ORF">C9I98_18035</name>
</gene>
<dbReference type="Proteomes" id="UP000241771">
    <property type="component" value="Unassembled WGS sequence"/>
</dbReference>
<dbReference type="PANTHER" id="PTHR24567:SF26">
    <property type="entry name" value="REGULATORY PROTEIN YEIL"/>
    <property type="match status" value="1"/>
</dbReference>
<dbReference type="EMBL" id="PYMA01000013">
    <property type="protein sequence ID" value="PSW17996.1"/>
    <property type="molecule type" value="Genomic_DNA"/>
</dbReference>
<feature type="domain" description="HTH crp-type" evidence="5">
    <location>
        <begin position="130"/>
        <end position="194"/>
    </location>
</feature>
<dbReference type="InterPro" id="IPR050397">
    <property type="entry name" value="Env_Response_Regulators"/>
</dbReference>
<dbReference type="PROSITE" id="PS51063">
    <property type="entry name" value="HTH_CRP_2"/>
    <property type="match status" value="1"/>
</dbReference>
<feature type="domain" description="Cyclic nucleotide-binding" evidence="4">
    <location>
        <begin position="1"/>
        <end position="116"/>
    </location>
</feature>
<dbReference type="Pfam" id="PF13545">
    <property type="entry name" value="HTH_Crp_2"/>
    <property type="match status" value="1"/>
</dbReference>
<reference evidence="6 7" key="1">
    <citation type="submission" date="2018-01" db="EMBL/GenBank/DDBJ databases">
        <title>Whole genome sequencing of Histamine producing bacteria.</title>
        <authorList>
            <person name="Butler K."/>
        </authorList>
    </citation>
    <scope>NUCLEOTIDE SEQUENCE [LARGE SCALE GENOMIC DNA]</scope>
    <source>
        <strain evidence="6 7">DSM 100436</strain>
    </source>
</reference>
<dbReference type="Gene3D" id="2.60.120.10">
    <property type="entry name" value="Jelly Rolls"/>
    <property type="match status" value="1"/>
</dbReference>
<dbReference type="InterPro" id="IPR036390">
    <property type="entry name" value="WH_DNA-bd_sf"/>
</dbReference>
<sequence length="194" mass="22409">MNTLPSSLDTYTKHLCFDKTEFIYDNGEVPSRFYFINSGLVTLKCVSDSGKDSILRLYQEGEFFGFRSMISNEKYYASARALIDCDVTFIRIPTLELLNQVSPETSSLLFAQLAKELREAEQRMAKIATSKVKDRVLDSIYHLINNYPDYPWTRREIGEYCGSETETIIRVCRQLKSEGHIDISNRKITLPPRH</sequence>
<name>A0A2T3NNZ3_9GAMM</name>
<keyword evidence="2" id="KW-0238">DNA-binding</keyword>
<dbReference type="GO" id="GO:0003677">
    <property type="term" value="F:DNA binding"/>
    <property type="evidence" value="ECO:0007669"/>
    <property type="project" value="UniProtKB-KW"/>
</dbReference>
<dbReference type="PROSITE" id="PS50042">
    <property type="entry name" value="CNMP_BINDING_3"/>
    <property type="match status" value="1"/>
</dbReference>
<dbReference type="GO" id="GO:0003700">
    <property type="term" value="F:DNA-binding transcription factor activity"/>
    <property type="evidence" value="ECO:0007669"/>
    <property type="project" value="TreeGrafter"/>
</dbReference>
<dbReference type="SUPFAM" id="SSF51206">
    <property type="entry name" value="cAMP-binding domain-like"/>
    <property type="match status" value="1"/>
</dbReference>
<dbReference type="GO" id="GO:0005829">
    <property type="term" value="C:cytosol"/>
    <property type="evidence" value="ECO:0007669"/>
    <property type="project" value="TreeGrafter"/>
</dbReference>
<dbReference type="SMART" id="SM00100">
    <property type="entry name" value="cNMP"/>
    <property type="match status" value="1"/>
</dbReference>